<evidence type="ECO:0000313" key="3">
    <source>
        <dbReference type="Proteomes" id="UP000527616"/>
    </source>
</evidence>
<dbReference type="Gene3D" id="3.10.129.10">
    <property type="entry name" value="Hotdog Thioesterase"/>
    <property type="match status" value="1"/>
</dbReference>
<dbReference type="GO" id="GO:0061522">
    <property type="term" value="F:1,4-dihydroxy-2-naphthoyl-CoA thioesterase activity"/>
    <property type="evidence" value="ECO:0007669"/>
    <property type="project" value="TreeGrafter"/>
</dbReference>
<dbReference type="AlphaFoldDB" id="A0A7Z0D725"/>
<dbReference type="CDD" id="cd03443">
    <property type="entry name" value="PaaI_thioesterase"/>
    <property type="match status" value="1"/>
</dbReference>
<evidence type="ECO:0000259" key="1">
    <source>
        <dbReference type="Pfam" id="PF03061"/>
    </source>
</evidence>
<name>A0A7Z0D725_9ACTN</name>
<sequence>MTDVALPAPGDPLPGLPGRLGITLAECGPRLTRASLTVTHDHVAPPIVAGQEPWSHAGAAFTLADTACGYGCLAAIRAAREQSTDADPGTPGPAGFTTMTTSGNHLAAAQVGDALEAFARPAHLGATTQVWEAEVRRGDRVIMLFRCTQLLLRPR</sequence>
<dbReference type="Pfam" id="PF03061">
    <property type="entry name" value="4HBT"/>
    <property type="match status" value="1"/>
</dbReference>
<dbReference type="SUPFAM" id="SSF54637">
    <property type="entry name" value="Thioesterase/thiol ester dehydrase-isomerase"/>
    <property type="match status" value="1"/>
</dbReference>
<organism evidence="2 3">
    <name type="scientific">Naumannella cuiyingiana</name>
    <dbReference type="NCBI Taxonomy" id="1347891"/>
    <lineage>
        <taxon>Bacteria</taxon>
        <taxon>Bacillati</taxon>
        <taxon>Actinomycetota</taxon>
        <taxon>Actinomycetes</taxon>
        <taxon>Propionibacteriales</taxon>
        <taxon>Propionibacteriaceae</taxon>
        <taxon>Naumannella</taxon>
    </lineage>
</organism>
<comment type="caution">
    <text evidence="2">The sequence shown here is derived from an EMBL/GenBank/DDBJ whole genome shotgun (WGS) entry which is preliminary data.</text>
</comment>
<dbReference type="RefSeq" id="WP_179444081.1">
    <property type="nucleotide sequence ID" value="NZ_JACBZS010000001.1"/>
</dbReference>
<protein>
    <submittedName>
        <fullName evidence="2">Uncharacterized protein (TIGR00369 family)</fullName>
    </submittedName>
</protein>
<dbReference type="Proteomes" id="UP000527616">
    <property type="component" value="Unassembled WGS sequence"/>
</dbReference>
<proteinExistence type="predicted"/>
<dbReference type="InterPro" id="IPR006683">
    <property type="entry name" value="Thioestr_dom"/>
</dbReference>
<gene>
    <name evidence="2" type="ORF">GGQ54_000650</name>
</gene>
<feature type="domain" description="Thioesterase" evidence="1">
    <location>
        <begin position="56"/>
        <end position="140"/>
    </location>
</feature>
<keyword evidence="3" id="KW-1185">Reference proteome</keyword>
<evidence type="ECO:0000313" key="2">
    <source>
        <dbReference type="EMBL" id="NYI70090.1"/>
    </source>
</evidence>
<dbReference type="PANTHER" id="PTHR43240">
    <property type="entry name" value="1,4-DIHYDROXY-2-NAPHTHOYL-COA THIOESTERASE 1"/>
    <property type="match status" value="1"/>
</dbReference>
<reference evidence="2 3" key="1">
    <citation type="submission" date="2020-07" db="EMBL/GenBank/DDBJ databases">
        <title>Sequencing the genomes of 1000 actinobacteria strains.</title>
        <authorList>
            <person name="Klenk H.-P."/>
        </authorList>
    </citation>
    <scope>NUCLEOTIDE SEQUENCE [LARGE SCALE GENOMIC DNA]</scope>
    <source>
        <strain evidence="2 3">DSM 103164</strain>
    </source>
</reference>
<accession>A0A7Z0D725</accession>
<dbReference type="PANTHER" id="PTHR43240:SF8">
    <property type="entry name" value="PHENYLACETIC ACID DEGRADATION-RELATED PROTEIN"/>
    <property type="match status" value="1"/>
</dbReference>
<dbReference type="InterPro" id="IPR029069">
    <property type="entry name" value="HotDog_dom_sf"/>
</dbReference>
<dbReference type="GO" id="GO:0005829">
    <property type="term" value="C:cytosol"/>
    <property type="evidence" value="ECO:0007669"/>
    <property type="project" value="TreeGrafter"/>
</dbReference>
<dbReference type="EMBL" id="JACBZS010000001">
    <property type="protein sequence ID" value="NYI70090.1"/>
    <property type="molecule type" value="Genomic_DNA"/>
</dbReference>